<evidence type="ECO:0000256" key="2">
    <source>
        <dbReference type="ARBA" id="ARBA00006829"/>
    </source>
</evidence>
<feature type="transmembrane region" description="Helical" evidence="8">
    <location>
        <begin position="138"/>
        <end position="156"/>
    </location>
</feature>
<feature type="transmembrane region" description="Helical" evidence="8">
    <location>
        <begin position="354"/>
        <end position="374"/>
    </location>
</feature>
<comment type="similarity">
    <text evidence="2">Belongs to the major facilitator superfamily. Vesicular transporter family.</text>
</comment>
<keyword evidence="3" id="KW-0813">Transport</keyword>
<feature type="transmembrane region" description="Helical" evidence="8">
    <location>
        <begin position="487"/>
        <end position="507"/>
    </location>
</feature>
<feature type="region of interest" description="Disordered" evidence="7">
    <location>
        <begin position="511"/>
        <end position="535"/>
    </location>
</feature>
<organism evidence="10 11">
    <name type="scientific">Phomopsis amygdali</name>
    <name type="common">Fusicoccum amygdali</name>
    <dbReference type="NCBI Taxonomy" id="1214568"/>
    <lineage>
        <taxon>Eukaryota</taxon>
        <taxon>Fungi</taxon>
        <taxon>Dikarya</taxon>
        <taxon>Ascomycota</taxon>
        <taxon>Pezizomycotina</taxon>
        <taxon>Sordariomycetes</taxon>
        <taxon>Sordariomycetidae</taxon>
        <taxon>Diaporthales</taxon>
        <taxon>Diaporthaceae</taxon>
        <taxon>Diaporthe</taxon>
    </lineage>
</organism>
<dbReference type="AlphaFoldDB" id="A0AAD9SVA7"/>
<dbReference type="GO" id="GO:0016020">
    <property type="term" value="C:membrane"/>
    <property type="evidence" value="ECO:0007669"/>
    <property type="project" value="UniProtKB-SubCell"/>
</dbReference>
<accession>A0AAD9SVA7</accession>
<feature type="transmembrane region" description="Helical" evidence="8">
    <location>
        <begin position="111"/>
        <end position="132"/>
    </location>
</feature>
<dbReference type="SUPFAM" id="SSF103473">
    <property type="entry name" value="MFS general substrate transporter"/>
    <property type="match status" value="1"/>
</dbReference>
<dbReference type="InterPro" id="IPR036259">
    <property type="entry name" value="MFS_trans_sf"/>
</dbReference>
<dbReference type="PANTHER" id="PTHR23506">
    <property type="entry name" value="GH10249P"/>
    <property type="match status" value="1"/>
</dbReference>
<evidence type="ECO:0000313" key="11">
    <source>
        <dbReference type="Proteomes" id="UP001265746"/>
    </source>
</evidence>
<evidence type="ECO:0000259" key="9">
    <source>
        <dbReference type="PROSITE" id="PS50850"/>
    </source>
</evidence>
<evidence type="ECO:0000313" key="10">
    <source>
        <dbReference type="EMBL" id="KAK2615965.1"/>
    </source>
</evidence>
<feature type="compositionally biased region" description="Low complexity" evidence="7">
    <location>
        <begin position="238"/>
        <end position="248"/>
    </location>
</feature>
<feature type="transmembrane region" description="Helical" evidence="8">
    <location>
        <begin position="317"/>
        <end position="334"/>
    </location>
</feature>
<gene>
    <name evidence="10" type="ORF">N8I77_002686</name>
</gene>
<keyword evidence="11" id="KW-1185">Reference proteome</keyword>
<dbReference type="PRINTS" id="PR01035">
    <property type="entry name" value="TCRTETA"/>
</dbReference>
<dbReference type="PROSITE" id="PS50850">
    <property type="entry name" value="MFS"/>
    <property type="match status" value="1"/>
</dbReference>
<evidence type="ECO:0000256" key="3">
    <source>
        <dbReference type="ARBA" id="ARBA00022448"/>
    </source>
</evidence>
<dbReference type="InterPro" id="IPR011701">
    <property type="entry name" value="MFS"/>
</dbReference>
<dbReference type="CDD" id="cd17325">
    <property type="entry name" value="MFS_MdtG_SLC18_like"/>
    <property type="match status" value="1"/>
</dbReference>
<feature type="domain" description="Major facilitator superfamily (MFS) profile" evidence="9">
    <location>
        <begin position="37"/>
        <end position="511"/>
    </location>
</feature>
<dbReference type="GO" id="GO:0022857">
    <property type="term" value="F:transmembrane transporter activity"/>
    <property type="evidence" value="ECO:0007669"/>
    <property type="project" value="InterPro"/>
</dbReference>
<dbReference type="EMBL" id="JAUJFL010000001">
    <property type="protein sequence ID" value="KAK2615965.1"/>
    <property type="molecule type" value="Genomic_DNA"/>
</dbReference>
<dbReference type="PANTHER" id="PTHR23506:SF23">
    <property type="entry name" value="GH10249P"/>
    <property type="match status" value="1"/>
</dbReference>
<feature type="region of interest" description="Disordered" evidence="7">
    <location>
        <begin position="226"/>
        <end position="248"/>
    </location>
</feature>
<sequence>MTLKTARYVEHFLSGKKRASNSRPPRFLAFRSSSTFILAAVCIAIFTDILLYGIIVPVIPFALTSRVGVAEDSVQRWNAILLATYTIALFIGSPLVGLYADHTSSRRWPLLIGLVSLAGSTIILCLGRTIALLVIGRILQGLSAAIVWTVGLALMVDTVPDKIGEAMGYSAIAMSLGLLVSPAIGGAVFAAAGYYAVYYIAFGCIFLDIILRLVLIEKKIASQWMRDEGGSPDPEQEAAGPLAAGRTAAETTEIPEAPGISMAHDEKAVDGTNTGHDGSDGVIDGEATAVPPTAPSIVASGRTAKHPKLRLLKSRRLLAANFGIIIQAGAMISWDTVLPLFVKNTFGWSSTAAGLIFFCIFIPGFISPVVGWVCDRYGAKWPSTAGFAVSIPFLVCLRFVTDNTIGHKVLLGALLALIGVTLTFANTPLMAEITYAIDAEEAASPGIFGKNGVYGLGYGLFCTSFALGGSVGSLMSGYVMDDSGWSTLTWVLGVWMASGAVVVALGVGGGKTATTKGSPEAAGADIESSAGSRDP</sequence>
<evidence type="ECO:0000256" key="8">
    <source>
        <dbReference type="SAM" id="Phobius"/>
    </source>
</evidence>
<protein>
    <recommendedName>
        <fullName evidence="9">Major facilitator superfamily (MFS) profile domain-containing protein</fullName>
    </recommendedName>
</protein>
<evidence type="ECO:0000256" key="5">
    <source>
        <dbReference type="ARBA" id="ARBA00022989"/>
    </source>
</evidence>
<comment type="subcellular location">
    <subcellularLocation>
        <location evidence="1">Membrane</location>
        <topology evidence="1">Multi-pass membrane protein</topology>
    </subcellularLocation>
</comment>
<dbReference type="InterPro" id="IPR001958">
    <property type="entry name" value="Tet-R_TetA/multi-R_MdtG-like"/>
</dbReference>
<feature type="transmembrane region" description="Helical" evidence="8">
    <location>
        <begin position="412"/>
        <end position="431"/>
    </location>
</feature>
<keyword evidence="5 8" id="KW-1133">Transmembrane helix</keyword>
<evidence type="ECO:0000256" key="7">
    <source>
        <dbReference type="SAM" id="MobiDB-lite"/>
    </source>
</evidence>
<evidence type="ECO:0000256" key="6">
    <source>
        <dbReference type="ARBA" id="ARBA00023136"/>
    </source>
</evidence>
<feature type="transmembrane region" description="Helical" evidence="8">
    <location>
        <begin position="36"/>
        <end position="59"/>
    </location>
</feature>
<comment type="caution">
    <text evidence="10">The sequence shown here is derived from an EMBL/GenBank/DDBJ whole genome shotgun (WGS) entry which is preliminary data.</text>
</comment>
<evidence type="ECO:0000256" key="4">
    <source>
        <dbReference type="ARBA" id="ARBA00022692"/>
    </source>
</evidence>
<feature type="transmembrane region" description="Helical" evidence="8">
    <location>
        <begin position="168"/>
        <end position="190"/>
    </location>
</feature>
<dbReference type="InterPro" id="IPR050930">
    <property type="entry name" value="MFS_Vesicular_Transporter"/>
</dbReference>
<dbReference type="Gene3D" id="1.20.1250.20">
    <property type="entry name" value="MFS general substrate transporter like domains"/>
    <property type="match status" value="2"/>
</dbReference>
<dbReference type="InterPro" id="IPR020846">
    <property type="entry name" value="MFS_dom"/>
</dbReference>
<keyword evidence="6 8" id="KW-0472">Membrane</keyword>
<keyword evidence="4 8" id="KW-0812">Transmembrane</keyword>
<dbReference type="Proteomes" id="UP001265746">
    <property type="component" value="Unassembled WGS sequence"/>
</dbReference>
<feature type="transmembrane region" description="Helical" evidence="8">
    <location>
        <begin position="79"/>
        <end position="99"/>
    </location>
</feature>
<dbReference type="Pfam" id="PF07690">
    <property type="entry name" value="MFS_1"/>
    <property type="match status" value="1"/>
</dbReference>
<feature type="transmembrane region" description="Helical" evidence="8">
    <location>
        <begin position="452"/>
        <end position="475"/>
    </location>
</feature>
<feature type="transmembrane region" description="Helical" evidence="8">
    <location>
        <begin position="381"/>
        <end position="400"/>
    </location>
</feature>
<evidence type="ECO:0000256" key="1">
    <source>
        <dbReference type="ARBA" id="ARBA00004141"/>
    </source>
</evidence>
<proteinExistence type="inferred from homology"/>
<reference evidence="10" key="1">
    <citation type="submission" date="2023-06" db="EMBL/GenBank/DDBJ databases">
        <authorList>
            <person name="Noh H."/>
        </authorList>
    </citation>
    <scope>NUCLEOTIDE SEQUENCE</scope>
    <source>
        <strain evidence="10">DUCC20226</strain>
    </source>
</reference>
<feature type="transmembrane region" description="Helical" evidence="8">
    <location>
        <begin position="196"/>
        <end position="216"/>
    </location>
</feature>
<name>A0AAD9SVA7_PHOAM</name>